<name>A0A5E4PY18_9NEOP</name>
<protein>
    <submittedName>
        <fullName evidence="2">Uncharacterized protein</fullName>
    </submittedName>
</protein>
<evidence type="ECO:0000313" key="3">
    <source>
        <dbReference type="Proteomes" id="UP000324832"/>
    </source>
</evidence>
<evidence type="ECO:0000256" key="1">
    <source>
        <dbReference type="SAM" id="MobiDB-lite"/>
    </source>
</evidence>
<keyword evidence="3" id="KW-1185">Reference proteome</keyword>
<organism evidence="2 3">
    <name type="scientific">Leptidea sinapis</name>
    <dbReference type="NCBI Taxonomy" id="189913"/>
    <lineage>
        <taxon>Eukaryota</taxon>
        <taxon>Metazoa</taxon>
        <taxon>Ecdysozoa</taxon>
        <taxon>Arthropoda</taxon>
        <taxon>Hexapoda</taxon>
        <taxon>Insecta</taxon>
        <taxon>Pterygota</taxon>
        <taxon>Neoptera</taxon>
        <taxon>Endopterygota</taxon>
        <taxon>Lepidoptera</taxon>
        <taxon>Glossata</taxon>
        <taxon>Ditrysia</taxon>
        <taxon>Papilionoidea</taxon>
        <taxon>Pieridae</taxon>
        <taxon>Dismorphiinae</taxon>
        <taxon>Leptidea</taxon>
    </lineage>
</organism>
<dbReference type="Proteomes" id="UP000324832">
    <property type="component" value="Unassembled WGS sequence"/>
</dbReference>
<sequence length="156" mass="16975">MLYLTKTTPVTDLFLLKPAILHTVNKTNGDVAGAQGAGAGRGDPRATRQSPVTAATPLAIIASRNTRPPNASDVRKSMFDPQPAILKNSSELTLLLYSCLISLFRCTKLEAHEHVLNLRILINIRDDTLGLFGIYVLQKWSGQEFFGGNEVIQGSL</sequence>
<dbReference type="AlphaFoldDB" id="A0A5E4PY18"/>
<feature type="region of interest" description="Disordered" evidence="1">
    <location>
        <begin position="32"/>
        <end position="51"/>
    </location>
</feature>
<dbReference type="EMBL" id="FZQP02000770">
    <property type="protein sequence ID" value="VVC90316.1"/>
    <property type="molecule type" value="Genomic_DNA"/>
</dbReference>
<gene>
    <name evidence="2" type="ORF">LSINAPIS_LOCUS3256</name>
</gene>
<reference evidence="2 3" key="1">
    <citation type="submission" date="2017-07" db="EMBL/GenBank/DDBJ databases">
        <authorList>
            <person name="Talla V."/>
            <person name="Backstrom N."/>
        </authorList>
    </citation>
    <scope>NUCLEOTIDE SEQUENCE [LARGE SCALE GENOMIC DNA]</scope>
</reference>
<evidence type="ECO:0000313" key="2">
    <source>
        <dbReference type="EMBL" id="VVC90316.1"/>
    </source>
</evidence>
<accession>A0A5E4PY18</accession>
<proteinExistence type="predicted"/>